<gene>
    <name evidence="1" type="ORF">PPRIM_AZ9-3.1.T0130059</name>
</gene>
<keyword evidence="2" id="KW-1185">Reference proteome</keyword>
<reference evidence="1" key="1">
    <citation type="submission" date="2021-01" db="EMBL/GenBank/DDBJ databases">
        <authorList>
            <consortium name="Genoscope - CEA"/>
            <person name="William W."/>
        </authorList>
    </citation>
    <scope>NUCLEOTIDE SEQUENCE</scope>
</reference>
<evidence type="ECO:0000313" key="1">
    <source>
        <dbReference type="EMBL" id="CAD8048742.1"/>
    </source>
</evidence>
<name>A0A8S1K2I8_PARPR</name>
<sequence>MDQSIYQPYQIKNYTLRNYLLISDQLDYQYDCLELENDQWSSISILKGYPQYIKIRIQDYFPLKIFFNVGAFKCNAYFSFQTSLPSETNHQKHVVIKQQKIIVIKKPEEHKQYLFISLLCDFSTQVKLKAWFQQSQYDRCYFLCYYGQEQHKKRSTSQHNNKTDDESCISDKNNATIIINNNSIEKSLLSDSIVPPIKSLSENRRFNVLRQKSGSIPLKSRILQVQQKKLQLYSQNVVQRYQRMLIQSYKSINQSRMMKKYINQWIITLNFIKQIESLYAHFKINKILKCMSNSPKLYAQRWKQIQEKNFSLKARILIQANLTLTSYSNQINEKIERQISQLIQISLADKNFIKKQAQLQQSFINFYLKVRLIQEFYLQQRSKFNIQMNQMIQNIRQQQPTILISKQRMKRILFEFYQLLCAKHKSEYKKFLEWQTPNNTLITSVFALFSRPKLNIMKNQTLLLQIIEQTK</sequence>
<evidence type="ECO:0000313" key="2">
    <source>
        <dbReference type="Proteomes" id="UP000688137"/>
    </source>
</evidence>
<protein>
    <submittedName>
        <fullName evidence="1">Uncharacterized protein</fullName>
    </submittedName>
</protein>
<dbReference type="EMBL" id="CAJJDM010000010">
    <property type="protein sequence ID" value="CAD8048742.1"/>
    <property type="molecule type" value="Genomic_DNA"/>
</dbReference>
<dbReference type="AlphaFoldDB" id="A0A8S1K2I8"/>
<dbReference type="OMA" id="QWSSISI"/>
<comment type="caution">
    <text evidence="1">The sequence shown here is derived from an EMBL/GenBank/DDBJ whole genome shotgun (WGS) entry which is preliminary data.</text>
</comment>
<organism evidence="1 2">
    <name type="scientific">Paramecium primaurelia</name>
    <dbReference type="NCBI Taxonomy" id="5886"/>
    <lineage>
        <taxon>Eukaryota</taxon>
        <taxon>Sar</taxon>
        <taxon>Alveolata</taxon>
        <taxon>Ciliophora</taxon>
        <taxon>Intramacronucleata</taxon>
        <taxon>Oligohymenophorea</taxon>
        <taxon>Peniculida</taxon>
        <taxon>Parameciidae</taxon>
        <taxon>Paramecium</taxon>
    </lineage>
</organism>
<proteinExistence type="predicted"/>
<accession>A0A8S1K2I8</accession>
<dbReference type="Proteomes" id="UP000688137">
    <property type="component" value="Unassembled WGS sequence"/>
</dbReference>